<evidence type="ECO:0008006" key="4">
    <source>
        <dbReference type="Google" id="ProtNLM"/>
    </source>
</evidence>
<dbReference type="EMBL" id="JAPQYE010000006">
    <property type="protein sequence ID" value="MCZ0729439.1"/>
    <property type="molecule type" value="Genomic_DNA"/>
</dbReference>
<comment type="caution">
    <text evidence="2">The sequence shown here is derived from an EMBL/GenBank/DDBJ whole genome shotgun (WGS) entry which is preliminary data.</text>
</comment>
<feature type="region of interest" description="Disordered" evidence="1">
    <location>
        <begin position="50"/>
        <end position="71"/>
    </location>
</feature>
<evidence type="ECO:0000313" key="3">
    <source>
        <dbReference type="Proteomes" id="UP001084650"/>
    </source>
</evidence>
<protein>
    <recommendedName>
        <fullName evidence="4">IPT/TIG domain-containing protein</fullName>
    </recommendedName>
</protein>
<keyword evidence="3" id="KW-1185">Reference proteome</keyword>
<dbReference type="Proteomes" id="UP001084650">
    <property type="component" value="Unassembled WGS sequence"/>
</dbReference>
<proteinExistence type="predicted"/>
<evidence type="ECO:0000313" key="2">
    <source>
        <dbReference type="EMBL" id="MCZ0729439.1"/>
    </source>
</evidence>
<evidence type="ECO:0000256" key="1">
    <source>
        <dbReference type="SAM" id="MobiDB-lite"/>
    </source>
</evidence>
<organism evidence="2 3">
    <name type="scientific">Mycolicibacterium iranicum</name>
    <name type="common">Mycobacterium iranicum</name>
    <dbReference type="NCBI Taxonomy" id="912594"/>
    <lineage>
        <taxon>Bacteria</taxon>
        <taxon>Bacillati</taxon>
        <taxon>Actinomycetota</taxon>
        <taxon>Actinomycetes</taxon>
        <taxon>Mycobacteriales</taxon>
        <taxon>Mycobacteriaceae</taxon>
        <taxon>Mycolicibacterium</taxon>
    </lineage>
</organism>
<gene>
    <name evidence="2" type="ORF">OY187_15390</name>
</gene>
<reference evidence="2" key="1">
    <citation type="submission" date="2022-12" db="EMBL/GenBank/DDBJ databases">
        <title>Whole genome sequence of Mycolicibacterium iranicum strain SBH312.</title>
        <authorList>
            <person name="Jani J."/>
            <person name="Arifin Mustapha Z."/>
            <person name="Ahmed K."/>
            <person name="Kai Ling C."/>
        </authorList>
    </citation>
    <scope>NUCLEOTIDE SEQUENCE</scope>
    <source>
        <strain evidence="2">SBH312</strain>
    </source>
</reference>
<feature type="region of interest" description="Disordered" evidence="1">
    <location>
        <begin position="1"/>
        <end position="23"/>
    </location>
</feature>
<accession>A0ABT4HH67</accession>
<dbReference type="RefSeq" id="WP_024444817.1">
    <property type="nucleotide sequence ID" value="NZ_JAPQYE010000006.1"/>
</dbReference>
<sequence>MTLVTATHHCGRHRQTRRGGQFGRRVTTASVLGAAGTAGWLLTMQIVGPAPAQPTAEPRPSVAESPAREQIQREGQVIAVSGNSFTTSTPDGQTTTFRITPETAQIASPSVKRHVVVVGVVHDGVAVATAIADQTAVGPNGPPMDYGLPT</sequence>
<name>A0ABT4HH67_MYCIR</name>